<comment type="catalytic activity">
    <reaction evidence="6">
        <text>orotidine 5'-phosphate + diphosphate = orotate + 5-phospho-alpha-D-ribose 1-diphosphate</text>
        <dbReference type="Rhea" id="RHEA:10380"/>
        <dbReference type="ChEBI" id="CHEBI:30839"/>
        <dbReference type="ChEBI" id="CHEBI:33019"/>
        <dbReference type="ChEBI" id="CHEBI:57538"/>
        <dbReference type="ChEBI" id="CHEBI:58017"/>
        <dbReference type="EC" id="2.4.2.10"/>
    </reaction>
</comment>
<evidence type="ECO:0000256" key="1">
    <source>
        <dbReference type="ARBA" id="ARBA00004889"/>
    </source>
</evidence>
<feature type="binding site" evidence="6">
    <location>
        <position position="139"/>
    </location>
    <ligand>
        <name>orotate</name>
        <dbReference type="ChEBI" id="CHEBI:30839"/>
    </ligand>
</feature>
<dbReference type="PANTHER" id="PTHR19278">
    <property type="entry name" value="OROTATE PHOSPHORIBOSYLTRANSFERASE"/>
    <property type="match status" value="1"/>
</dbReference>
<dbReference type="EC" id="2.4.2.10" evidence="2 6"/>
<evidence type="ECO:0000313" key="7">
    <source>
        <dbReference type="EMBL" id="MCJ2542172.1"/>
    </source>
</evidence>
<comment type="pathway">
    <text evidence="1 6">Pyrimidine metabolism; UMP biosynthesis via de novo pathway; UMP from orotate: step 1/2.</text>
</comment>
<evidence type="ECO:0000256" key="3">
    <source>
        <dbReference type="ARBA" id="ARBA00022676"/>
    </source>
</evidence>
<evidence type="ECO:0000256" key="6">
    <source>
        <dbReference type="HAMAP-Rule" id="MF_01208"/>
    </source>
</evidence>
<keyword evidence="8" id="KW-1185">Reference proteome</keyword>
<feature type="binding site" description="in other chain" evidence="6">
    <location>
        <position position="109"/>
    </location>
    <ligand>
        <name>5-phospho-alpha-D-ribose 1-diphosphate</name>
        <dbReference type="ChEBI" id="CHEBI:58017"/>
        <note>ligand shared between dimeric partners</note>
    </ligand>
</feature>
<keyword evidence="5 6" id="KW-0665">Pyrimidine biosynthesis</keyword>
<accession>A0ABT0C8Y0</accession>
<feature type="binding site" evidence="6">
    <location>
        <position position="108"/>
    </location>
    <ligand>
        <name>5-phospho-alpha-D-ribose 1-diphosphate</name>
        <dbReference type="ChEBI" id="CHEBI:58017"/>
        <note>ligand shared between dimeric partners</note>
    </ligand>
</feature>
<reference evidence="7" key="1">
    <citation type="submission" date="2021-02" db="EMBL/GenBank/DDBJ databases">
        <title>The CRISPR/cas machinery reduction and long-range gene transfer in the hot spring cyanobacterium Synechococcus.</title>
        <authorList>
            <person name="Dvorak P."/>
            <person name="Jahodarova E."/>
            <person name="Hasler P."/>
            <person name="Poulickova A."/>
        </authorList>
    </citation>
    <scope>NUCLEOTIDE SEQUENCE</scope>
    <source>
        <strain evidence="7">Rupite</strain>
    </source>
</reference>
<protein>
    <recommendedName>
        <fullName evidence="2 6">Orotate phosphoribosyltransferase</fullName>
        <shortName evidence="6">OPRT</shortName>
        <shortName evidence="6">OPRTase</shortName>
        <ecNumber evidence="2 6">2.4.2.10</ecNumber>
    </recommendedName>
</protein>
<feature type="binding site" evidence="6">
    <location>
        <position position="112"/>
    </location>
    <ligand>
        <name>5-phospho-alpha-D-ribose 1-diphosphate</name>
        <dbReference type="ChEBI" id="CHEBI:58017"/>
        <note>ligand shared between dimeric partners</note>
    </ligand>
</feature>
<comment type="subunit">
    <text evidence="6">Homodimer.</text>
</comment>
<gene>
    <name evidence="6" type="primary">pyrE</name>
    <name evidence="7" type="ORF">JX360_04505</name>
</gene>
<dbReference type="InterPro" id="IPR023031">
    <property type="entry name" value="OPRT"/>
</dbReference>
<dbReference type="EMBL" id="JAFIRA010000007">
    <property type="protein sequence ID" value="MCJ2542172.1"/>
    <property type="molecule type" value="Genomic_DNA"/>
</dbReference>
<comment type="similarity">
    <text evidence="6">Belongs to the purine/pyrimidine phosphoribosyltransferase family. PyrE subfamily.</text>
</comment>
<dbReference type="InterPro" id="IPR004467">
    <property type="entry name" value="Or_phspho_trans_dom"/>
</dbReference>
<name>A0ABT0C8Y0_THEVL</name>
<dbReference type="GO" id="GO:0004588">
    <property type="term" value="F:orotate phosphoribosyltransferase activity"/>
    <property type="evidence" value="ECO:0007669"/>
    <property type="project" value="UniProtKB-EC"/>
</dbReference>
<comment type="cofactor">
    <cofactor evidence="6">
        <name>Mg(2+)</name>
        <dbReference type="ChEBI" id="CHEBI:18420"/>
    </cofactor>
</comment>
<keyword evidence="4 6" id="KW-0808">Transferase</keyword>
<feature type="binding site" description="in other chain" evidence="6">
    <location>
        <begin position="135"/>
        <end position="143"/>
    </location>
    <ligand>
        <name>5-phospho-alpha-D-ribose 1-diphosphate</name>
        <dbReference type="ChEBI" id="CHEBI:58017"/>
        <note>ligand shared between dimeric partners</note>
    </ligand>
</feature>
<evidence type="ECO:0000256" key="2">
    <source>
        <dbReference type="ARBA" id="ARBA00011971"/>
    </source>
</evidence>
<organism evidence="7 8">
    <name type="scientific">Thermostichus vulcanus str. 'Rupite'</name>
    <dbReference type="NCBI Taxonomy" id="2813851"/>
    <lineage>
        <taxon>Bacteria</taxon>
        <taxon>Bacillati</taxon>
        <taxon>Cyanobacteriota</taxon>
        <taxon>Cyanophyceae</taxon>
        <taxon>Thermostichales</taxon>
        <taxon>Thermostichaceae</taxon>
        <taxon>Thermostichus</taxon>
    </lineage>
</organism>
<keyword evidence="6" id="KW-0460">Magnesium</keyword>
<dbReference type="InterPro" id="IPR029057">
    <property type="entry name" value="PRTase-like"/>
</dbReference>
<proteinExistence type="inferred from homology"/>
<feature type="binding site" evidence="6">
    <location>
        <position position="114"/>
    </location>
    <ligand>
        <name>5-phospho-alpha-D-ribose 1-diphosphate</name>
        <dbReference type="ChEBI" id="CHEBI:58017"/>
        <note>ligand shared between dimeric partners</note>
    </ligand>
</feature>
<comment type="caution">
    <text evidence="6">Lacks conserved residue(s) required for the propagation of feature annotation.</text>
</comment>
<evidence type="ECO:0000256" key="4">
    <source>
        <dbReference type="ARBA" id="ARBA00022679"/>
    </source>
</evidence>
<dbReference type="Proteomes" id="UP000830835">
    <property type="component" value="Unassembled WGS sequence"/>
</dbReference>
<dbReference type="InterPro" id="IPR000836">
    <property type="entry name" value="PRTase_dom"/>
</dbReference>
<dbReference type="Gene3D" id="3.40.50.2020">
    <property type="match status" value="1"/>
</dbReference>
<sequence length="203" mass="22203">MLILDCSPLTLSADEAREKLLYLLTQLAYREGSFTLTSGRYSDYYINCKPVTLHPQGAYLVGSLLHGLLPPEAEAVAGMTLGADPIVTAVSLASLQRQPANLPALIVRKQAKGHGTQAWLEGPQLSPGTRVWILEDVVTTGGSALQAVERVQEAGYRAEGILTLVDRLEGAEACYQEAGIPFRRLLTIEDIRAYYRARHTPER</sequence>
<evidence type="ECO:0000256" key="5">
    <source>
        <dbReference type="ARBA" id="ARBA00022975"/>
    </source>
</evidence>
<dbReference type="SUPFAM" id="SSF53271">
    <property type="entry name" value="PRTase-like"/>
    <property type="match status" value="1"/>
</dbReference>
<dbReference type="CDD" id="cd06223">
    <property type="entry name" value="PRTases_typeI"/>
    <property type="match status" value="1"/>
</dbReference>
<dbReference type="PANTHER" id="PTHR19278:SF9">
    <property type="entry name" value="URIDINE 5'-MONOPHOSPHATE SYNTHASE"/>
    <property type="match status" value="1"/>
</dbReference>
<dbReference type="RefSeq" id="WP_244349402.1">
    <property type="nucleotide sequence ID" value="NZ_JAFIRA010000007.1"/>
</dbReference>
<evidence type="ECO:0000313" key="8">
    <source>
        <dbReference type="Proteomes" id="UP000830835"/>
    </source>
</evidence>
<comment type="function">
    <text evidence="6">Catalyzes the transfer of a ribosyl phosphate group from 5-phosphoribose 1-diphosphate to orotate, leading to the formation of orotidine monophosphate (OMP).</text>
</comment>
<dbReference type="HAMAP" id="MF_01208">
    <property type="entry name" value="PyrE"/>
    <property type="match status" value="1"/>
</dbReference>
<keyword evidence="3 6" id="KW-0328">Glycosyltransferase</keyword>
<feature type="binding site" evidence="6">
    <location>
        <position position="167"/>
    </location>
    <ligand>
        <name>orotate</name>
        <dbReference type="ChEBI" id="CHEBI:30839"/>
    </ligand>
</feature>
<comment type="caution">
    <text evidence="7">The sequence shown here is derived from an EMBL/GenBank/DDBJ whole genome shotgun (WGS) entry which is preliminary data.</text>
</comment>
<dbReference type="NCBIfam" id="TIGR00336">
    <property type="entry name" value="pyrE"/>
    <property type="match status" value="1"/>
</dbReference>